<dbReference type="InterPro" id="IPR000888">
    <property type="entry name" value="RmlC-like"/>
</dbReference>
<dbReference type="GO" id="GO:0000271">
    <property type="term" value="P:polysaccharide biosynthetic process"/>
    <property type="evidence" value="ECO:0007669"/>
    <property type="project" value="TreeGrafter"/>
</dbReference>
<name>X1SEM2_9ZZZZ</name>
<dbReference type="EMBL" id="BARW01011862">
    <property type="protein sequence ID" value="GAI77581.1"/>
    <property type="molecule type" value="Genomic_DNA"/>
</dbReference>
<sequence>MIDGVKIKPLKKIGDERGMIMHMLRCDDPDFEGFGEIYFSVVYPGVVKGWHGHKEMTLNYAVISGTIKLVLYDEREDSPTKGELQEIFMGEDNYVLVKIPPRVWNGFKGTGVKPAVVANCATIPHDPDEIYRLDPFDNHIPYDWSLRHG</sequence>
<dbReference type="Gene3D" id="2.60.120.10">
    <property type="entry name" value="Jelly Rolls"/>
    <property type="match status" value="1"/>
</dbReference>
<dbReference type="InterPro" id="IPR011051">
    <property type="entry name" value="RmlC_Cupin_sf"/>
</dbReference>
<protein>
    <recommendedName>
        <fullName evidence="2">dTDP-4-dehydrorhamnose 3,5-epimerase</fullName>
    </recommendedName>
</protein>
<accession>X1SEM2</accession>
<dbReference type="GO" id="GO:0005829">
    <property type="term" value="C:cytosol"/>
    <property type="evidence" value="ECO:0007669"/>
    <property type="project" value="TreeGrafter"/>
</dbReference>
<dbReference type="SUPFAM" id="SSF51182">
    <property type="entry name" value="RmlC-like cupins"/>
    <property type="match status" value="1"/>
</dbReference>
<dbReference type="PANTHER" id="PTHR21047:SF2">
    <property type="entry name" value="THYMIDINE DIPHOSPHO-4-KETO-RHAMNOSE 3,5-EPIMERASE"/>
    <property type="match status" value="1"/>
</dbReference>
<evidence type="ECO:0000313" key="1">
    <source>
        <dbReference type="EMBL" id="GAI77581.1"/>
    </source>
</evidence>
<dbReference type="Pfam" id="PF00908">
    <property type="entry name" value="dTDP_sugar_isom"/>
    <property type="match status" value="1"/>
</dbReference>
<dbReference type="GO" id="GO:0008830">
    <property type="term" value="F:dTDP-4-dehydrorhamnose 3,5-epimerase activity"/>
    <property type="evidence" value="ECO:0007669"/>
    <property type="project" value="InterPro"/>
</dbReference>
<dbReference type="InterPro" id="IPR014710">
    <property type="entry name" value="RmlC-like_jellyroll"/>
</dbReference>
<organism evidence="1">
    <name type="scientific">marine sediment metagenome</name>
    <dbReference type="NCBI Taxonomy" id="412755"/>
    <lineage>
        <taxon>unclassified sequences</taxon>
        <taxon>metagenomes</taxon>
        <taxon>ecological metagenomes</taxon>
    </lineage>
</organism>
<dbReference type="AlphaFoldDB" id="X1SEM2"/>
<evidence type="ECO:0008006" key="2">
    <source>
        <dbReference type="Google" id="ProtNLM"/>
    </source>
</evidence>
<dbReference type="PANTHER" id="PTHR21047">
    <property type="entry name" value="DTDP-6-DEOXY-D-GLUCOSE-3,5 EPIMERASE"/>
    <property type="match status" value="1"/>
</dbReference>
<gene>
    <name evidence="1" type="ORF">S12H4_22657</name>
</gene>
<reference evidence="1" key="1">
    <citation type="journal article" date="2014" name="Front. Microbiol.">
        <title>High frequency of phylogenetically diverse reductive dehalogenase-homologous genes in deep subseafloor sedimentary metagenomes.</title>
        <authorList>
            <person name="Kawai M."/>
            <person name="Futagami T."/>
            <person name="Toyoda A."/>
            <person name="Takaki Y."/>
            <person name="Nishi S."/>
            <person name="Hori S."/>
            <person name="Arai W."/>
            <person name="Tsubouchi T."/>
            <person name="Morono Y."/>
            <person name="Uchiyama I."/>
            <person name="Ito T."/>
            <person name="Fujiyama A."/>
            <person name="Inagaki F."/>
            <person name="Takami H."/>
        </authorList>
    </citation>
    <scope>NUCLEOTIDE SEQUENCE</scope>
    <source>
        <strain evidence="1">Expedition CK06-06</strain>
    </source>
</reference>
<proteinExistence type="predicted"/>
<comment type="caution">
    <text evidence="1">The sequence shown here is derived from an EMBL/GenBank/DDBJ whole genome shotgun (WGS) entry which is preliminary data.</text>
</comment>